<dbReference type="PANTHER" id="PTHR33392:SF6">
    <property type="entry name" value="POLYISOPRENYL-TEICHOIC ACID--PEPTIDOGLYCAN TEICHOIC ACID TRANSFERASE TAGU"/>
    <property type="match status" value="1"/>
</dbReference>
<dbReference type="PANTHER" id="PTHR33392">
    <property type="entry name" value="POLYISOPRENYL-TEICHOIC ACID--PEPTIDOGLYCAN TEICHOIC ACID TRANSFERASE TAGU"/>
    <property type="match status" value="1"/>
</dbReference>
<evidence type="ECO:0000259" key="4">
    <source>
        <dbReference type="Pfam" id="PF13399"/>
    </source>
</evidence>
<accession>A0A1H4IXB5</accession>
<feature type="domain" description="LytR/CpsA/Psr regulator C-terminal" evidence="4">
    <location>
        <begin position="327"/>
        <end position="410"/>
    </location>
</feature>
<organism evidence="5 6">
    <name type="scientific">Microbacterium hydrocarbonoxydans</name>
    <dbReference type="NCBI Taxonomy" id="273678"/>
    <lineage>
        <taxon>Bacteria</taxon>
        <taxon>Bacillati</taxon>
        <taxon>Actinomycetota</taxon>
        <taxon>Actinomycetes</taxon>
        <taxon>Micrococcales</taxon>
        <taxon>Microbacteriaceae</taxon>
        <taxon>Microbacterium</taxon>
    </lineage>
</organism>
<name>A0A1H4IXB5_9MICO</name>
<protein>
    <submittedName>
        <fullName evidence="5">Cell envelope-related function transcriptional attenuator common domain-containing protein</fullName>
    </submittedName>
</protein>
<dbReference type="Gene3D" id="3.30.70.2390">
    <property type="match status" value="1"/>
</dbReference>
<reference evidence="6" key="1">
    <citation type="submission" date="2016-10" db="EMBL/GenBank/DDBJ databases">
        <authorList>
            <person name="Varghese N."/>
            <person name="Submissions S."/>
        </authorList>
    </citation>
    <scope>NUCLEOTIDE SEQUENCE [LARGE SCALE GENOMIC DNA]</scope>
    <source>
        <strain evidence="6">DSM 16089</strain>
    </source>
</reference>
<evidence type="ECO:0000259" key="3">
    <source>
        <dbReference type="Pfam" id="PF03816"/>
    </source>
</evidence>
<dbReference type="Pfam" id="PF13399">
    <property type="entry name" value="LytR_C"/>
    <property type="match status" value="1"/>
</dbReference>
<dbReference type="Gene3D" id="3.40.630.190">
    <property type="entry name" value="LCP protein"/>
    <property type="match status" value="1"/>
</dbReference>
<gene>
    <name evidence="5" type="ORF">SAMN04489807_0314</name>
</gene>
<proteinExistence type="inferred from homology"/>
<dbReference type="AlphaFoldDB" id="A0A1H4IXB5"/>
<comment type="similarity">
    <text evidence="1">Belongs to the LytR/CpsA/Psr (LCP) family.</text>
</comment>
<dbReference type="InterPro" id="IPR050922">
    <property type="entry name" value="LytR/CpsA/Psr_CW_biosynth"/>
</dbReference>
<evidence type="ECO:0000256" key="1">
    <source>
        <dbReference type="ARBA" id="ARBA00006068"/>
    </source>
</evidence>
<evidence type="ECO:0000256" key="2">
    <source>
        <dbReference type="SAM" id="MobiDB-lite"/>
    </source>
</evidence>
<keyword evidence="6" id="KW-1185">Reference proteome</keyword>
<dbReference type="Proteomes" id="UP000183750">
    <property type="component" value="Unassembled WGS sequence"/>
</dbReference>
<dbReference type="EMBL" id="FNSQ01000005">
    <property type="protein sequence ID" value="SEB37902.1"/>
    <property type="molecule type" value="Genomic_DNA"/>
</dbReference>
<dbReference type="NCBIfam" id="TIGR00350">
    <property type="entry name" value="lytR_cpsA_psr"/>
    <property type="match status" value="1"/>
</dbReference>
<evidence type="ECO:0000313" key="5">
    <source>
        <dbReference type="EMBL" id="SEB37902.1"/>
    </source>
</evidence>
<feature type="domain" description="Cell envelope-related transcriptional attenuator" evidence="3">
    <location>
        <begin position="72"/>
        <end position="226"/>
    </location>
</feature>
<evidence type="ECO:0000313" key="6">
    <source>
        <dbReference type="Proteomes" id="UP000183750"/>
    </source>
</evidence>
<feature type="region of interest" description="Disordered" evidence="2">
    <location>
        <begin position="413"/>
        <end position="441"/>
    </location>
</feature>
<dbReference type="InterPro" id="IPR027381">
    <property type="entry name" value="LytR/CpsA/Psr_C"/>
</dbReference>
<sequence length="441" mass="45402">MIGWISALIVVALVAVGAVVYAQLQGNIQTAPLRPGTEEPALATGDLNILLLGSDSRALASDGFGEDDGSERSDAMVLAHISSDSTRIDAVQLPRDTVGDLPACEDTGSGSFEGGWAMLNSALQYGPACSVAAVEQLTGVPIDHFVQMDFEGFIGMVDAMGGIDVCLPEPLQDGHARLDLPAGAQSINGDQALALARTRHALAEESDIARLGHQQMVLSAIVQKATKSDVLVRPDRLYAFLDAVTSSMTVDPGLGALTDLAGLAARVANVPMSSVTFLTMPTTEAPQDPNRVVPTADADVIFRALIDDAPIVLATDEAEPDVMVRTAPVQILNGAGVSGLASRVSEDATGYGYVVAGIANADPAAATVITAADTPEAQQTAQALAAELGIAVTVQTGDVDGVQLLLGADYTELTSQPRETPPPSRPVDAVSRSADTDLCAG</sequence>
<dbReference type="Pfam" id="PF03816">
    <property type="entry name" value="LytR_cpsA_psr"/>
    <property type="match status" value="1"/>
</dbReference>
<dbReference type="InterPro" id="IPR004474">
    <property type="entry name" value="LytR_CpsA_psr"/>
</dbReference>